<evidence type="ECO:0000313" key="1">
    <source>
        <dbReference type="EMBL" id="GBM81630.1"/>
    </source>
</evidence>
<reference evidence="1 2" key="1">
    <citation type="journal article" date="2019" name="Sci. Rep.">
        <title>Orb-weaving spider Araneus ventricosus genome elucidates the spidroin gene catalogue.</title>
        <authorList>
            <person name="Kono N."/>
            <person name="Nakamura H."/>
            <person name="Ohtoshi R."/>
            <person name="Moran D.A.P."/>
            <person name="Shinohara A."/>
            <person name="Yoshida Y."/>
            <person name="Fujiwara M."/>
            <person name="Mori M."/>
            <person name="Tomita M."/>
            <person name="Arakawa K."/>
        </authorList>
    </citation>
    <scope>NUCLEOTIDE SEQUENCE [LARGE SCALE GENOMIC DNA]</scope>
</reference>
<keyword evidence="2" id="KW-1185">Reference proteome</keyword>
<protein>
    <submittedName>
        <fullName evidence="1">Uncharacterized protein</fullName>
    </submittedName>
</protein>
<dbReference type="Proteomes" id="UP000499080">
    <property type="component" value="Unassembled WGS sequence"/>
</dbReference>
<comment type="caution">
    <text evidence="1">The sequence shown here is derived from an EMBL/GenBank/DDBJ whole genome shotgun (WGS) entry which is preliminary data.</text>
</comment>
<gene>
    <name evidence="1" type="ORF">AVEN_82356_1</name>
</gene>
<sequence>METENHDVIPNTDLTTSAPLPTRKCKFDLRSRTNKRNFRHFFTFSAAEFVAELTADLSFPHVFLWFLISTARKLTFLIWVQIESGSKTISLLASRLIMEIGVILRSRSSSSTNTLGSNFLL</sequence>
<dbReference type="AlphaFoldDB" id="A0A4Y2IVE0"/>
<name>A0A4Y2IVE0_ARAVE</name>
<accession>A0A4Y2IVE0</accession>
<evidence type="ECO:0000313" key="2">
    <source>
        <dbReference type="Proteomes" id="UP000499080"/>
    </source>
</evidence>
<proteinExistence type="predicted"/>
<organism evidence="1 2">
    <name type="scientific">Araneus ventricosus</name>
    <name type="common">Orbweaver spider</name>
    <name type="synonym">Epeira ventricosa</name>
    <dbReference type="NCBI Taxonomy" id="182803"/>
    <lineage>
        <taxon>Eukaryota</taxon>
        <taxon>Metazoa</taxon>
        <taxon>Ecdysozoa</taxon>
        <taxon>Arthropoda</taxon>
        <taxon>Chelicerata</taxon>
        <taxon>Arachnida</taxon>
        <taxon>Araneae</taxon>
        <taxon>Araneomorphae</taxon>
        <taxon>Entelegynae</taxon>
        <taxon>Araneoidea</taxon>
        <taxon>Araneidae</taxon>
        <taxon>Araneus</taxon>
    </lineage>
</organism>
<dbReference type="EMBL" id="BGPR01002956">
    <property type="protein sequence ID" value="GBM81630.1"/>
    <property type="molecule type" value="Genomic_DNA"/>
</dbReference>